<evidence type="ECO:0000313" key="10">
    <source>
        <dbReference type="Proteomes" id="UP000662747"/>
    </source>
</evidence>
<feature type="transmembrane region" description="Helical" evidence="7">
    <location>
        <begin position="346"/>
        <end position="379"/>
    </location>
</feature>
<dbReference type="Pfam" id="PF02687">
    <property type="entry name" value="FtsX"/>
    <property type="match status" value="1"/>
</dbReference>
<keyword evidence="5 7" id="KW-1133">Transmembrane helix</keyword>
<reference evidence="9 10" key="1">
    <citation type="submission" date="2021-02" db="EMBL/GenBank/DDBJ databases">
        <title>De Novo genome assembly of isolated myxobacteria.</title>
        <authorList>
            <person name="Stevens D.C."/>
        </authorList>
    </citation>
    <scope>NUCLEOTIDE SEQUENCE [LARGE SCALE GENOMIC DNA]</scope>
    <source>
        <strain evidence="10">SCPEA02</strain>
    </source>
</reference>
<keyword evidence="10" id="KW-1185">Reference proteome</keyword>
<feature type="domain" description="ABC3 transporter permease C-terminal" evidence="8">
    <location>
        <begin position="304"/>
        <end position="430"/>
    </location>
</feature>
<dbReference type="PANTHER" id="PTHR30489:SF0">
    <property type="entry name" value="LIPOPROTEIN-RELEASING SYSTEM TRANSMEMBRANE PROTEIN LOLE"/>
    <property type="match status" value="1"/>
</dbReference>
<gene>
    <name evidence="9" type="ORF">JY651_30105</name>
</gene>
<evidence type="ECO:0000256" key="1">
    <source>
        <dbReference type="ARBA" id="ARBA00004651"/>
    </source>
</evidence>
<evidence type="ECO:0000256" key="3">
    <source>
        <dbReference type="ARBA" id="ARBA00022475"/>
    </source>
</evidence>
<feature type="transmembrane region" description="Helical" evidence="7">
    <location>
        <begin position="298"/>
        <end position="325"/>
    </location>
</feature>
<organism evidence="9 10">
    <name type="scientific">Pyxidicoccus parkwayensis</name>
    <dbReference type="NCBI Taxonomy" id="2813578"/>
    <lineage>
        <taxon>Bacteria</taxon>
        <taxon>Pseudomonadati</taxon>
        <taxon>Myxococcota</taxon>
        <taxon>Myxococcia</taxon>
        <taxon>Myxococcales</taxon>
        <taxon>Cystobacterineae</taxon>
        <taxon>Myxococcaceae</taxon>
        <taxon>Pyxidicoccus</taxon>
    </lineage>
</organism>
<evidence type="ECO:0000256" key="2">
    <source>
        <dbReference type="ARBA" id="ARBA00005236"/>
    </source>
</evidence>
<protein>
    <submittedName>
        <fullName evidence="9">FtsX-like permease family protein</fullName>
    </submittedName>
</protein>
<evidence type="ECO:0000256" key="7">
    <source>
        <dbReference type="SAM" id="Phobius"/>
    </source>
</evidence>
<comment type="subcellular location">
    <subcellularLocation>
        <location evidence="1">Cell membrane</location>
        <topology evidence="1">Multi-pass membrane protein</topology>
    </subcellularLocation>
</comment>
<dbReference type="PANTHER" id="PTHR30489">
    <property type="entry name" value="LIPOPROTEIN-RELEASING SYSTEM TRANSMEMBRANE PROTEIN LOLE"/>
    <property type="match status" value="1"/>
</dbReference>
<accession>A0ABX7NPR0</accession>
<evidence type="ECO:0000259" key="8">
    <source>
        <dbReference type="Pfam" id="PF02687"/>
    </source>
</evidence>
<name>A0ABX7NPR0_9BACT</name>
<feature type="transmembrane region" description="Helical" evidence="7">
    <location>
        <begin position="399"/>
        <end position="423"/>
    </location>
</feature>
<dbReference type="EMBL" id="CP071090">
    <property type="protein sequence ID" value="QSQ19555.1"/>
    <property type="molecule type" value="Genomic_DNA"/>
</dbReference>
<proteinExistence type="inferred from homology"/>
<evidence type="ECO:0000313" key="9">
    <source>
        <dbReference type="EMBL" id="QSQ19555.1"/>
    </source>
</evidence>
<dbReference type="Proteomes" id="UP000662747">
    <property type="component" value="Chromosome"/>
</dbReference>
<sequence length="437" mass="45975">MLNLLRLALRNLFAHRERAVLLLAVTASASGVLVGMMALSSGVAASQREAITTFLSGTLNVGGFFKVHPDTLAPVMGDATRVREVVTPLVPEGCVLRERGRGQATAGAGRRRHPSFIVSVDVAAERDALARFRLREGSLDALSRRRTVALSTTVADRLQVKKGDLATLFAQPVGALRRNALDVEVVAVTEKAGLLGGSAGILVSNDTLRELEGYQPKTSGVLQLVCDSGAEEVMDVDALGGSWRDSLRKAGYEVLPPTHEAYGDKLVPLLREGWRGQRLDVSTWEDESSFLSFVTEGLAALTLLVGLVVLAVVGVGLFVSLSVAVRERTREIGTLRAMGMQRPSVVGLFMLEGLLLGLVGSTLGAIIASSLCALLKGAVTLPEALTDLFFASTLPLEPGLGGAVLAVILVTFAAGLATIVPAARAAKLQPRSAMEAL</sequence>
<dbReference type="InterPro" id="IPR051447">
    <property type="entry name" value="Lipoprotein-release_system"/>
</dbReference>
<keyword evidence="4 7" id="KW-0812">Transmembrane</keyword>
<keyword evidence="6 7" id="KW-0472">Membrane</keyword>
<evidence type="ECO:0000256" key="6">
    <source>
        <dbReference type="ARBA" id="ARBA00023136"/>
    </source>
</evidence>
<keyword evidence="3" id="KW-1003">Cell membrane</keyword>
<dbReference type="RefSeq" id="WP_206721139.1">
    <property type="nucleotide sequence ID" value="NZ_CP071090.1"/>
</dbReference>
<evidence type="ECO:0000256" key="5">
    <source>
        <dbReference type="ARBA" id="ARBA00022989"/>
    </source>
</evidence>
<evidence type="ECO:0000256" key="4">
    <source>
        <dbReference type="ARBA" id="ARBA00022692"/>
    </source>
</evidence>
<comment type="similarity">
    <text evidence="2">Belongs to the ABC-4 integral membrane protein family. LolC/E subfamily.</text>
</comment>
<dbReference type="InterPro" id="IPR003838">
    <property type="entry name" value="ABC3_permease_C"/>
</dbReference>